<accession>A0A2P2J2X9</accession>
<evidence type="ECO:0000313" key="1">
    <source>
        <dbReference type="EMBL" id="MBW87829.1"/>
    </source>
</evidence>
<name>A0A2P2J2X9_RHIMU</name>
<dbReference type="EMBL" id="GGEC01007346">
    <property type="protein sequence ID" value="MBW87829.1"/>
    <property type="molecule type" value="Transcribed_RNA"/>
</dbReference>
<dbReference type="AlphaFoldDB" id="A0A2P2J2X9"/>
<organism evidence="1">
    <name type="scientific">Rhizophora mucronata</name>
    <name type="common">Asiatic mangrove</name>
    <dbReference type="NCBI Taxonomy" id="61149"/>
    <lineage>
        <taxon>Eukaryota</taxon>
        <taxon>Viridiplantae</taxon>
        <taxon>Streptophyta</taxon>
        <taxon>Embryophyta</taxon>
        <taxon>Tracheophyta</taxon>
        <taxon>Spermatophyta</taxon>
        <taxon>Magnoliopsida</taxon>
        <taxon>eudicotyledons</taxon>
        <taxon>Gunneridae</taxon>
        <taxon>Pentapetalae</taxon>
        <taxon>rosids</taxon>
        <taxon>fabids</taxon>
        <taxon>Malpighiales</taxon>
        <taxon>Rhizophoraceae</taxon>
        <taxon>Rhizophora</taxon>
    </lineage>
</organism>
<proteinExistence type="predicted"/>
<protein>
    <submittedName>
        <fullName evidence="1">Uncharacterized protein</fullName>
    </submittedName>
</protein>
<reference evidence="1" key="1">
    <citation type="submission" date="2018-02" db="EMBL/GenBank/DDBJ databases">
        <title>Rhizophora mucronata_Transcriptome.</title>
        <authorList>
            <person name="Meera S.P."/>
            <person name="Sreeshan A."/>
            <person name="Augustine A."/>
        </authorList>
    </citation>
    <scope>NUCLEOTIDE SEQUENCE</scope>
    <source>
        <tissue evidence="1">Leaf</tissue>
    </source>
</reference>
<sequence length="25" mass="2856">MLHMVDNHSTTCSLHTKTYSKFNCG</sequence>